<dbReference type="GO" id="GO:0070492">
    <property type="term" value="F:oligosaccharide binding"/>
    <property type="evidence" value="ECO:0007669"/>
    <property type="project" value="TreeGrafter"/>
</dbReference>
<gene>
    <name evidence="4" type="ORF">scyTo_0017529</name>
</gene>
<organism evidence="4 5">
    <name type="scientific">Scyliorhinus torazame</name>
    <name type="common">Cloudy catshark</name>
    <name type="synonym">Catulus torazame</name>
    <dbReference type="NCBI Taxonomy" id="75743"/>
    <lineage>
        <taxon>Eukaryota</taxon>
        <taxon>Metazoa</taxon>
        <taxon>Chordata</taxon>
        <taxon>Craniata</taxon>
        <taxon>Vertebrata</taxon>
        <taxon>Chondrichthyes</taxon>
        <taxon>Elasmobranchii</taxon>
        <taxon>Galeomorphii</taxon>
        <taxon>Galeoidea</taxon>
        <taxon>Carcharhiniformes</taxon>
        <taxon>Scyliorhinidae</taxon>
        <taxon>Scyliorhinus</taxon>
    </lineage>
</organism>
<proteinExistence type="inferred from homology"/>
<dbReference type="PANTHER" id="PTHR46066:SF2">
    <property type="entry name" value="CHITINASE DOMAIN-CONTAINING PROTEIN 1"/>
    <property type="match status" value="1"/>
</dbReference>
<dbReference type="OMA" id="VTGHHDI"/>
<comment type="caution">
    <text evidence="4">The sequence shown here is derived from an EMBL/GenBank/DDBJ whole genome shotgun (WGS) entry which is preliminary data.</text>
</comment>
<dbReference type="InterPro" id="IPR017853">
    <property type="entry name" value="GH"/>
</dbReference>
<dbReference type="STRING" id="75743.A0A401PV81"/>
<dbReference type="Gene3D" id="3.20.20.80">
    <property type="entry name" value="Glycosidases"/>
    <property type="match status" value="1"/>
</dbReference>
<evidence type="ECO:0000256" key="2">
    <source>
        <dbReference type="ARBA" id="ARBA00040976"/>
    </source>
</evidence>
<evidence type="ECO:0000259" key="3">
    <source>
        <dbReference type="PROSITE" id="PS51910"/>
    </source>
</evidence>
<dbReference type="AlphaFoldDB" id="A0A401PV81"/>
<dbReference type="GO" id="GO:0005975">
    <property type="term" value="P:carbohydrate metabolic process"/>
    <property type="evidence" value="ECO:0007669"/>
    <property type="project" value="InterPro"/>
</dbReference>
<evidence type="ECO:0000313" key="4">
    <source>
        <dbReference type="EMBL" id="GCB76973.1"/>
    </source>
</evidence>
<evidence type="ECO:0000256" key="1">
    <source>
        <dbReference type="ARBA" id="ARBA00009336"/>
    </source>
</evidence>
<dbReference type="Gene3D" id="1.10.8.360">
    <property type="entry name" value="3,6-anhydro-alpha-l-galactosidase"/>
    <property type="match status" value="1"/>
</dbReference>
<evidence type="ECO:0000313" key="5">
    <source>
        <dbReference type="Proteomes" id="UP000288216"/>
    </source>
</evidence>
<dbReference type="Proteomes" id="UP000288216">
    <property type="component" value="Unassembled WGS sequence"/>
</dbReference>
<comment type="similarity">
    <text evidence="1">Belongs to the glycosyl hydrolase 18 family.</text>
</comment>
<feature type="domain" description="GH18" evidence="3">
    <location>
        <begin position="40"/>
        <end position="195"/>
    </location>
</feature>
<dbReference type="EMBL" id="BFAA01011480">
    <property type="protein sequence ID" value="GCB76973.1"/>
    <property type="molecule type" value="Genomic_DNA"/>
</dbReference>
<keyword evidence="5" id="KW-1185">Reference proteome</keyword>
<name>A0A401PV81_SCYTO</name>
<protein>
    <recommendedName>
        <fullName evidence="2">Chitinase domain-containing protein 1</fullName>
    </recommendedName>
</protein>
<dbReference type="PANTHER" id="PTHR46066">
    <property type="entry name" value="CHITINASE DOMAIN-CONTAINING PROTEIN 1 FAMILY MEMBER"/>
    <property type="match status" value="1"/>
</dbReference>
<dbReference type="OrthoDB" id="10254444at2759"/>
<reference evidence="4 5" key="1">
    <citation type="journal article" date="2018" name="Nat. Ecol. Evol.">
        <title>Shark genomes provide insights into elasmobranch evolution and the origin of vertebrates.</title>
        <authorList>
            <person name="Hara Y"/>
            <person name="Yamaguchi K"/>
            <person name="Onimaru K"/>
            <person name="Kadota M"/>
            <person name="Koyanagi M"/>
            <person name="Keeley SD"/>
            <person name="Tatsumi K"/>
            <person name="Tanaka K"/>
            <person name="Motone F"/>
            <person name="Kageyama Y"/>
            <person name="Nozu R"/>
            <person name="Adachi N"/>
            <person name="Nishimura O"/>
            <person name="Nakagawa R"/>
            <person name="Tanegashima C"/>
            <person name="Kiyatake I"/>
            <person name="Matsumoto R"/>
            <person name="Murakumo K"/>
            <person name="Nishida K"/>
            <person name="Terakita A"/>
            <person name="Kuratani S"/>
            <person name="Sato K"/>
            <person name="Hyodo S Kuraku.S."/>
        </authorList>
    </citation>
    <scope>NUCLEOTIDE SEQUENCE [LARGE SCALE GENOMIC DNA]</scope>
</reference>
<dbReference type="PROSITE" id="PS51910">
    <property type="entry name" value="GH18_2"/>
    <property type="match status" value="1"/>
</dbReference>
<accession>A0A401PV81</accession>
<feature type="non-terminal residue" evidence="4">
    <location>
        <position position="195"/>
    </location>
</feature>
<dbReference type="SUPFAM" id="SSF51445">
    <property type="entry name" value="(Trans)glycosidases"/>
    <property type="match status" value="1"/>
</dbReference>
<dbReference type="GO" id="GO:0012505">
    <property type="term" value="C:endomembrane system"/>
    <property type="evidence" value="ECO:0007669"/>
    <property type="project" value="TreeGrafter"/>
</dbReference>
<sequence length="195" mass="22421">PSNHLVQDRGLVVTDPKARDIVKEQKSYCATKVNERHFNGDVLGYVTPWNNHGYEITMIFGGKFTFISPVWLQIQRKGVQLYHVTGHHDIDRGWMKSVRTESKAVRFVPRILFDSWTYRDYESLFNSEDEIEELAEALVHTAKAEEFDGFVLEVWSQLGGQRRKELVHVIRHLSEALHTAKLKVLLVIPPAISPG</sequence>
<dbReference type="InterPro" id="IPR001223">
    <property type="entry name" value="Glyco_hydro18_cat"/>
</dbReference>
<feature type="non-terminal residue" evidence="4">
    <location>
        <position position="1"/>
    </location>
</feature>